<sequence>MRNKMISAFLIVLLGFGLTACASKNSENNKYTGTVECKEFYITSEVAGKVDNVFINEGDKIKENDSAVSIDASTYEVQKNQAEGELETAQAAFDSLPANTPDNNKKQVEGKLKAAQAAVDLSKLNVSKCNVKSSNTGVVSEVLVNKGEMVGQGGNVARVLDVNNKYIKIYVEQSKRDKIKLNDKLKIYYNGKNVGEGTVSYVAPEAEFTPKNTETKSDKESTVFEVKLKLNSDFKYSPGTLIDVEIK</sequence>
<feature type="domain" description="Multidrug resistance protein MdtA-like barrel-sandwich hybrid" evidence="1">
    <location>
        <begin position="42"/>
        <end position="159"/>
    </location>
</feature>
<dbReference type="PANTHER" id="PTHR30438:SF2">
    <property type="entry name" value="MEMBRANE PROTEIN"/>
    <property type="match status" value="1"/>
</dbReference>
<evidence type="ECO:0000313" key="3">
    <source>
        <dbReference type="Proteomes" id="UP000190951"/>
    </source>
</evidence>
<accession>A0A1S8L2T1</accession>
<keyword evidence="3" id="KW-1185">Reference proteome</keyword>
<dbReference type="Gene3D" id="1.10.287.470">
    <property type="entry name" value="Helix hairpin bin"/>
    <property type="match status" value="2"/>
</dbReference>
<dbReference type="AlphaFoldDB" id="A0A1S8L2T1"/>
<dbReference type="STRING" id="84029.CROST_30270"/>
<dbReference type="SUPFAM" id="SSF111369">
    <property type="entry name" value="HlyD-like secretion proteins"/>
    <property type="match status" value="1"/>
</dbReference>
<evidence type="ECO:0000259" key="1">
    <source>
        <dbReference type="Pfam" id="PF25917"/>
    </source>
</evidence>
<evidence type="ECO:0000313" key="2">
    <source>
        <dbReference type="EMBL" id="URZ13403.1"/>
    </source>
</evidence>
<dbReference type="RefSeq" id="WP_077835786.1">
    <property type="nucleotide sequence ID" value="NZ_CP096983.1"/>
</dbReference>
<dbReference type="InterPro" id="IPR058625">
    <property type="entry name" value="MdtA-like_BSH"/>
</dbReference>
<dbReference type="EMBL" id="CP096983">
    <property type="protein sequence ID" value="URZ13403.1"/>
    <property type="molecule type" value="Genomic_DNA"/>
</dbReference>
<gene>
    <name evidence="2" type="primary">aaeA</name>
    <name evidence="2" type="ORF">CROST_041690</name>
</gene>
<dbReference type="PROSITE" id="PS51257">
    <property type="entry name" value="PROKAR_LIPOPROTEIN"/>
    <property type="match status" value="1"/>
</dbReference>
<proteinExistence type="predicted"/>
<reference evidence="2 3" key="1">
    <citation type="submission" date="2022-04" db="EMBL/GenBank/DDBJ databases">
        <title>Genome sequence of C. roseum typestrain.</title>
        <authorList>
            <person name="Poehlein A."/>
            <person name="Schoch T."/>
            <person name="Duerre P."/>
            <person name="Daniel R."/>
        </authorList>
    </citation>
    <scope>NUCLEOTIDE SEQUENCE [LARGE SCALE GENOMIC DNA]</scope>
    <source>
        <strain evidence="2 3">DSM 7320</strain>
    </source>
</reference>
<dbReference type="GO" id="GO:0005886">
    <property type="term" value="C:plasma membrane"/>
    <property type="evidence" value="ECO:0007669"/>
    <property type="project" value="TreeGrafter"/>
</dbReference>
<organism evidence="2 3">
    <name type="scientific">Clostridium felsineum</name>
    <dbReference type="NCBI Taxonomy" id="36839"/>
    <lineage>
        <taxon>Bacteria</taxon>
        <taxon>Bacillati</taxon>
        <taxon>Bacillota</taxon>
        <taxon>Clostridia</taxon>
        <taxon>Eubacteriales</taxon>
        <taxon>Clostridiaceae</taxon>
        <taxon>Clostridium</taxon>
    </lineage>
</organism>
<dbReference type="Pfam" id="PF25917">
    <property type="entry name" value="BSH_RND"/>
    <property type="match status" value="1"/>
</dbReference>
<dbReference type="KEGG" id="crw:CROST_041690"/>
<dbReference type="Gene3D" id="2.40.50.100">
    <property type="match status" value="2"/>
</dbReference>
<dbReference type="Proteomes" id="UP000190951">
    <property type="component" value="Chromosome"/>
</dbReference>
<protein>
    <submittedName>
        <fullName evidence="2">p-hydroxybenzoic acid efflux pump subunit AaeA</fullName>
    </submittedName>
</protein>
<dbReference type="PANTHER" id="PTHR30438">
    <property type="entry name" value="36 KDA ANTIGEN-RELATED"/>
    <property type="match status" value="1"/>
</dbReference>
<dbReference type="Gene3D" id="2.40.30.170">
    <property type="match status" value="1"/>
</dbReference>
<name>A0A1S8L2T1_9CLOT</name>